<organism evidence="1">
    <name type="scientific">Echinococcus granulosus</name>
    <name type="common">Hydatid tapeworm</name>
    <dbReference type="NCBI Taxonomy" id="6210"/>
    <lineage>
        <taxon>Eukaryota</taxon>
        <taxon>Metazoa</taxon>
        <taxon>Spiralia</taxon>
        <taxon>Lophotrochozoa</taxon>
        <taxon>Platyhelminthes</taxon>
        <taxon>Cestoda</taxon>
        <taxon>Eucestoda</taxon>
        <taxon>Cyclophyllidea</taxon>
        <taxon>Taeniidae</taxon>
        <taxon>Echinococcus</taxon>
        <taxon>Echinococcus granulosus group</taxon>
    </lineage>
</organism>
<evidence type="ECO:0000313" key="1">
    <source>
        <dbReference type="EMBL" id="CDS16772.1"/>
    </source>
</evidence>
<reference evidence="3" key="3">
    <citation type="submission" date="2020-10" db="UniProtKB">
        <authorList>
            <consortium name="WormBaseParasite"/>
        </authorList>
    </citation>
    <scope>IDENTIFICATION</scope>
</reference>
<name>A0A068WEG0_ECHGR</name>
<gene>
    <name evidence="1" type="ORF">EgrG_000947800</name>
</gene>
<evidence type="ECO:0000313" key="2">
    <source>
        <dbReference type="Proteomes" id="UP000492820"/>
    </source>
</evidence>
<protein>
    <submittedName>
        <fullName evidence="3">Mediator of RNA polymerase II transcription subunit 31</fullName>
    </submittedName>
</protein>
<reference evidence="1 2" key="1">
    <citation type="journal article" date="2013" name="Nature">
        <title>The genomes of four tapeworm species reveal adaptations to parasitism.</title>
        <authorList>
            <person name="Tsai I.J."/>
            <person name="Zarowiecki M."/>
            <person name="Holroyd N."/>
            <person name="Garciarrubio A."/>
            <person name="Sanchez-Flores A."/>
            <person name="Brooks K.L."/>
            <person name="Tracey A."/>
            <person name="Bobes R.J."/>
            <person name="Fragoso G."/>
            <person name="Sciutto E."/>
            <person name="Aslett M."/>
            <person name="Beasley H."/>
            <person name="Bennett H.M."/>
            <person name="Cai J."/>
            <person name="Camicia F."/>
            <person name="Clark R."/>
            <person name="Cucher M."/>
            <person name="De Silva N."/>
            <person name="Day T.A."/>
            <person name="Deplazes P."/>
            <person name="Estrada K."/>
            <person name="Fernandez C."/>
            <person name="Holland P.W."/>
            <person name="Hou J."/>
            <person name="Hu S."/>
            <person name="Huckvale T."/>
            <person name="Hung S.S."/>
            <person name="Kamenetzky L."/>
            <person name="Keane J.A."/>
            <person name="Kiss F."/>
            <person name="Koziol U."/>
            <person name="Lambert O."/>
            <person name="Liu K."/>
            <person name="Luo X."/>
            <person name="Luo Y."/>
            <person name="Macchiaroli N."/>
            <person name="Nichol S."/>
            <person name="Paps J."/>
            <person name="Parkinson J."/>
            <person name="Pouchkina-Stantcheva N."/>
            <person name="Riddiford N."/>
            <person name="Rosenzvit M."/>
            <person name="Salinas G."/>
            <person name="Wasmuth J.D."/>
            <person name="Zamanian M."/>
            <person name="Zheng Y."/>
            <person name="Cai X."/>
            <person name="Soberon X."/>
            <person name="Olson P.D."/>
            <person name="Laclette J.P."/>
            <person name="Brehm K."/>
            <person name="Berriman M."/>
            <person name="Garciarrubio A."/>
            <person name="Bobes R.J."/>
            <person name="Fragoso G."/>
            <person name="Sanchez-Flores A."/>
            <person name="Estrada K."/>
            <person name="Cevallos M.A."/>
            <person name="Morett E."/>
            <person name="Gonzalez V."/>
            <person name="Portillo T."/>
            <person name="Ochoa-Leyva A."/>
            <person name="Jose M.V."/>
            <person name="Sciutto E."/>
            <person name="Landa A."/>
            <person name="Jimenez L."/>
            <person name="Valdes V."/>
            <person name="Carrero J.C."/>
            <person name="Larralde C."/>
            <person name="Morales-Montor J."/>
            <person name="Limon-Lason J."/>
            <person name="Soberon X."/>
            <person name="Laclette J.P."/>
        </authorList>
    </citation>
    <scope>NUCLEOTIDE SEQUENCE [LARGE SCALE GENOMIC DNA]</scope>
</reference>
<dbReference type="WBParaSite" id="EgrG_000947800">
    <property type="protein sequence ID" value="EgrG_000947800"/>
    <property type="gene ID" value="EgrG_000947800"/>
</dbReference>
<proteinExistence type="predicted"/>
<sequence length="40" mass="4431">MPQANEVGPPLGTPDVLDLEYMLYSLAYTTQLHHKQSGSQ</sequence>
<dbReference type="Proteomes" id="UP000492820">
    <property type="component" value="Unassembled WGS sequence"/>
</dbReference>
<dbReference type="AlphaFoldDB" id="A0A068WEG0"/>
<evidence type="ECO:0000313" key="3">
    <source>
        <dbReference type="WBParaSite" id="EgrG_000947800"/>
    </source>
</evidence>
<reference evidence="1" key="2">
    <citation type="submission" date="2014-06" db="EMBL/GenBank/DDBJ databases">
        <authorList>
            <person name="Aslett M."/>
        </authorList>
    </citation>
    <scope>NUCLEOTIDE SEQUENCE</scope>
</reference>
<accession>A0A068WEG0</accession>
<dbReference type="EMBL" id="LK028577">
    <property type="protein sequence ID" value="CDS16772.1"/>
    <property type="molecule type" value="Genomic_DNA"/>
</dbReference>